<reference evidence="1 2" key="1">
    <citation type="journal article" date="2007" name="DNA Res.">
        <title>Complete genomic structure of the bloom-forming toxic cyanobacterium Microcystis aeruginosa NIES-843.</title>
        <authorList>
            <person name="Kaneko T."/>
            <person name="Nakajima N."/>
            <person name="Okamoto S."/>
            <person name="Suzuki I."/>
            <person name="Tanabe Y."/>
            <person name="Tamaoki M."/>
            <person name="Nakamura Y."/>
            <person name="Kasai F."/>
            <person name="Watanabe A."/>
            <person name="Kawashima K."/>
            <person name="Kishida Y."/>
            <person name="Ono A."/>
            <person name="Shimizu Y."/>
            <person name="Takahashi C."/>
            <person name="Minami C."/>
            <person name="Fujishiro T."/>
            <person name="Kohara M."/>
            <person name="Katoh M."/>
            <person name="Nakazaki N."/>
            <person name="Nakayama S."/>
            <person name="Yamada M."/>
            <person name="Tabata S."/>
            <person name="Watanabe M.M."/>
        </authorList>
    </citation>
    <scope>NUCLEOTIDE SEQUENCE [LARGE SCALE GENOMIC DNA]</scope>
    <source>
        <strain evidence="2">NIES-843 / IAM M-247</strain>
    </source>
</reference>
<evidence type="ECO:0000313" key="1">
    <source>
        <dbReference type="EMBL" id="BAG02252.1"/>
    </source>
</evidence>
<keyword evidence="2" id="KW-1185">Reference proteome</keyword>
<dbReference type="Proteomes" id="UP000001510">
    <property type="component" value="Chromosome"/>
</dbReference>
<organism evidence="1 2">
    <name type="scientific">Microcystis aeruginosa (strain NIES-843 / IAM M-2473)</name>
    <dbReference type="NCBI Taxonomy" id="449447"/>
    <lineage>
        <taxon>Bacteria</taxon>
        <taxon>Bacillati</taxon>
        <taxon>Cyanobacteriota</taxon>
        <taxon>Cyanophyceae</taxon>
        <taxon>Oscillatoriophycideae</taxon>
        <taxon>Chroococcales</taxon>
        <taxon>Microcystaceae</taxon>
        <taxon>Microcystis</taxon>
    </lineage>
</organism>
<dbReference type="EMBL" id="AP009552">
    <property type="protein sequence ID" value="BAG02252.1"/>
    <property type="molecule type" value="Genomic_DNA"/>
</dbReference>
<gene>
    <name evidence="1" type="ordered locus">MAE_24300</name>
</gene>
<evidence type="ECO:0000313" key="2">
    <source>
        <dbReference type="Proteomes" id="UP000001510"/>
    </source>
</evidence>
<accession>B0JHA0</accession>
<name>B0JHA0_MICAN</name>
<protein>
    <submittedName>
        <fullName evidence="1">Uncharacterized protein</fullName>
    </submittedName>
</protein>
<dbReference type="HOGENOM" id="CLU_2991667_0_0_3"/>
<sequence length="57" mass="6799">MHLLIIQSTQLRFFKENSLLYQSIFNSWWGFTPPIQGKGRRMITKVIKLSTTPVIFW</sequence>
<dbReference type="EnsemblBacteria" id="BAG02252">
    <property type="protein sequence ID" value="BAG02252"/>
    <property type="gene ID" value="MAE_24300"/>
</dbReference>
<dbReference type="KEGG" id="mar:MAE_24300"/>
<dbReference type="AlphaFoldDB" id="B0JHA0"/>
<dbReference type="PaxDb" id="449447-MAE_24300"/>
<proteinExistence type="predicted"/>
<dbReference type="STRING" id="449447.MAE_24300"/>